<dbReference type="PROSITE" id="PS00356">
    <property type="entry name" value="HTH_LACI_1"/>
    <property type="match status" value="1"/>
</dbReference>
<dbReference type="InterPro" id="IPR028082">
    <property type="entry name" value="Peripla_BP_I"/>
</dbReference>
<sequence>MNDVSPFKAATLHDVAKAAGVSLITASRALGNPGVVSAKTIEKVQAAVESTGYIPNLLAGGLKSKRSLMVGGIVPALSVSQFLPTVQALTTELAAAGYQLILGQTAYDAEREESVLNAMIGRQPDGIVITGLVQSQRARDRLRRSGIPVVETWDLSDRPIDMVVGFSHLKVGGALGGYFLGKGWKRIGIASGDDHRARMRRDGFQTTIGRELPTAFVPAPSSLELGRRALGQLLETDPELAAICCSSDQLAHGVIVEALARGLRVPQDLAICGFGNADFGAHTVPSISTVHVDGAEIGRLAAQLIVARCRGEAVAQPVIDVGFRIVERQST</sequence>
<evidence type="ECO:0000256" key="3">
    <source>
        <dbReference type="ARBA" id="ARBA00023163"/>
    </source>
</evidence>
<evidence type="ECO:0000313" key="6">
    <source>
        <dbReference type="Proteomes" id="UP001169027"/>
    </source>
</evidence>
<dbReference type="PROSITE" id="PS50932">
    <property type="entry name" value="HTH_LACI_2"/>
    <property type="match status" value="1"/>
</dbReference>
<organism evidence="5 6">
    <name type="scientific">Variovorax ginsengisoli</name>
    <dbReference type="NCBI Taxonomy" id="363844"/>
    <lineage>
        <taxon>Bacteria</taxon>
        <taxon>Pseudomonadati</taxon>
        <taxon>Pseudomonadota</taxon>
        <taxon>Betaproteobacteria</taxon>
        <taxon>Burkholderiales</taxon>
        <taxon>Comamonadaceae</taxon>
        <taxon>Variovorax</taxon>
    </lineage>
</organism>
<dbReference type="Gene3D" id="3.40.50.2300">
    <property type="match status" value="2"/>
</dbReference>
<name>A0ABT8RYH9_9BURK</name>
<evidence type="ECO:0000313" key="5">
    <source>
        <dbReference type="EMBL" id="MDO1531730.1"/>
    </source>
</evidence>
<comment type="caution">
    <text evidence="5">The sequence shown here is derived from an EMBL/GenBank/DDBJ whole genome shotgun (WGS) entry which is preliminary data.</text>
</comment>
<dbReference type="Gene3D" id="1.10.260.40">
    <property type="entry name" value="lambda repressor-like DNA-binding domains"/>
    <property type="match status" value="1"/>
</dbReference>
<dbReference type="PANTHER" id="PTHR30146">
    <property type="entry name" value="LACI-RELATED TRANSCRIPTIONAL REPRESSOR"/>
    <property type="match status" value="1"/>
</dbReference>
<dbReference type="InterPro" id="IPR000843">
    <property type="entry name" value="HTH_LacI"/>
</dbReference>
<dbReference type="InterPro" id="IPR010982">
    <property type="entry name" value="Lambda_DNA-bd_dom_sf"/>
</dbReference>
<keyword evidence="1" id="KW-0805">Transcription regulation</keyword>
<dbReference type="EMBL" id="JAUKVY010000003">
    <property type="protein sequence ID" value="MDO1531730.1"/>
    <property type="molecule type" value="Genomic_DNA"/>
</dbReference>
<dbReference type="SMART" id="SM00354">
    <property type="entry name" value="HTH_LACI"/>
    <property type="match status" value="1"/>
</dbReference>
<gene>
    <name evidence="5" type="ORF">Q2T77_05460</name>
</gene>
<dbReference type="GO" id="GO:0003677">
    <property type="term" value="F:DNA binding"/>
    <property type="evidence" value="ECO:0007669"/>
    <property type="project" value="UniProtKB-KW"/>
</dbReference>
<feature type="domain" description="HTH lacI-type" evidence="4">
    <location>
        <begin position="10"/>
        <end position="64"/>
    </location>
</feature>
<keyword evidence="6" id="KW-1185">Reference proteome</keyword>
<keyword evidence="3" id="KW-0804">Transcription</keyword>
<dbReference type="CDD" id="cd01392">
    <property type="entry name" value="HTH_LacI"/>
    <property type="match status" value="1"/>
</dbReference>
<dbReference type="Proteomes" id="UP001169027">
    <property type="component" value="Unassembled WGS sequence"/>
</dbReference>
<dbReference type="InterPro" id="IPR046335">
    <property type="entry name" value="LacI/GalR-like_sensor"/>
</dbReference>
<evidence type="ECO:0000256" key="2">
    <source>
        <dbReference type="ARBA" id="ARBA00023125"/>
    </source>
</evidence>
<protein>
    <submittedName>
        <fullName evidence="5">LacI family DNA-binding transcriptional regulator</fullName>
    </submittedName>
</protein>
<proteinExistence type="predicted"/>
<keyword evidence="2 5" id="KW-0238">DNA-binding</keyword>
<reference evidence="5" key="1">
    <citation type="submission" date="2023-06" db="EMBL/GenBank/DDBJ databases">
        <authorList>
            <person name="Jiang Y."/>
            <person name="Liu Q."/>
        </authorList>
    </citation>
    <scope>NUCLEOTIDE SEQUENCE</scope>
    <source>
        <strain evidence="5">CGMCC 1.12090</strain>
    </source>
</reference>
<dbReference type="SUPFAM" id="SSF47413">
    <property type="entry name" value="lambda repressor-like DNA-binding domains"/>
    <property type="match status" value="1"/>
</dbReference>
<dbReference type="CDD" id="cd01575">
    <property type="entry name" value="PBP1_GntR"/>
    <property type="match status" value="1"/>
</dbReference>
<dbReference type="Pfam" id="PF00356">
    <property type="entry name" value="LacI"/>
    <property type="match status" value="1"/>
</dbReference>
<dbReference type="PANTHER" id="PTHR30146:SF33">
    <property type="entry name" value="TRANSCRIPTIONAL REGULATOR"/>
    <property type="match status" value="1"/>
</dbReference>
<dbReference type="SUPFAM" id="SSF53822">
    <property type="entry name" value="Periplasmic binding protein-like I"/>
    <property type="match status" value="1"/>
</dbReference>
<evidence type="ECO:0000256" key="1">
    <source>
        <dbReference type="ARBA" id="ARBA00023015"/>
    </source>
</evidence>
<accession>A0ABT8RYH9</accession>
<dbReference type="Pfam" id="PF13377">
    <property type="entry name" value="Peripla_BP_3"/>
    <property type="match status" value="1"/>
</dbReference>
<dbReference type="RefSeq" id="WP_301805158.1">
    <property type="nucleotide sequence ID" value="NZ_JAUJZH010000003.1"/>
</dbReference>
<evidence type="ECO:0000259" key="4">
    <source>
        <dbReference type="PROSITE" id="PS50932"/>
    </source>
</evidence>